<dbReference type="AlphaFoldDB" id="A0A0L0GIN4"/>
<protein>
    <submittedName>
        <fullName evidence="1">Membrane protein</fullName>
    </submittedName>
</protein>
<dbReference type="EMBL" id="JNGI01000181">
    <property type="protein sequence ID" value="KNC88656.1"/>
    <property type="molecule type" value="Genomic_DNA"/>
</dbReference>
<dbReference type="RefSeq" id="WP_049847306.1">
    <property type="nucleotide sequence ID" value="NZ_JNGH01000031.1"/>
</dbReference>
<keyword evidence="2" id="KW-1185">Reference proteome</keyword>
<dbReference type="PIRSF" id="PIRSF006993">
    <property type="entry name" value="UCP006993"/>
    <property type="match status" value="1"/>
</dbReference>
<proteinExistence type="predicted"/>
<dbReference type="STRING" id="379893.GCA_001297775_02172"/>
<organism evidence="1 2">
    <name type="scientific">Trabulsiella odontotermitis</name>
    <dbReference type="NCBI Taxonomy" id="379893"/>
    <lineage>
        <taxon>Bacteria</taxon>
        <taxon>Pseudomonadati</taxon>
        <taxon>Pseudomonadota</taxon>
        <taxon>Gammaproteobacteria</taxon>
        <taxon>Enterobacterales</taxon>
        <taxon>Enterobacteriaceae</taxon>
        <taxon>Trabulsiella</taxon>
    </lineage>
</organism>
<dbReference type="InterPro" id="IPR010858">
    <property type="entry name" value="DUF1481"/>
</dbReference>
<reference evidence="1 2" key="1">
    <citation type="journal article" date="2015" name="Appl. Environ. Microbiol.">
        <title>The Enterobacterium Trabulsiella odontotermitis Presents Novel Adaptations Related to Its Association with Fungus-Growing Termites.</title>
        <authorList>
            <person name="Sapountzis P."/>
            <person name="Gruntjes T."/>
            <person name="Otani S."/>
            <person name="Estevez J."/>
            <person name="da Costa R.R."/>
            <person name="Plunkett G.3rd."/>
            <person name="Perna N.T."/>
            <person name="Poulsen M."/>
        </authorList>
    </citation>
    <scope>NUCLEOTIDE SEQUENCE [LARGE SCALE GENOMIC DNA]</scope>
    <source>
        <strain evidence="1 2">12</strain>
    </source>
</reference>
<name>A0A0L0GIN4_9ENTR</name>
<evidence type="ECO:0000313" key="1">
    <source>
        <dbReference type="EMBL" id="KNC88656.1"/>
    </source>
</evidence>
<evidence type="ECO:0000313" key="2">
    <source>
        <dbReference type="Proteomes" id="UP000037393"/>
    </source>
</evidence>
<dbReference type="Proteomes" id="UP000037393">
    <property type="component" value="Unassembled WGS sequence"/>
</dbReference>
<dbReference type="InterPro" id="IPR016500">
    <property type="entry name" value="UCP006993"/>
</dbReference>
<comment type="caution">
    <text evidence="1">The sequence shown here is derived from an EMBL/GenBank/DDBJ whole genome shotgun (WGS) entry which is preliminary data.</text>
</comment>
<gene>
    <name evidence="1" type="ORF">GM31_10320</name>
</gene>
<sequence>MNSFIEGAVTPLLSIWRRTLALAGVLLLSACSHNSSLPPFTASGYADDQGAVRLWRKDVDGETHLFAAFSPWRSGNTSTSEYRWQGDTLTLIELNVYSKPPEHIRARFDDHGELSFMQREVDGQKQQLSNDQIALYRFRAEQLRLTSDALRHGRVVLRQGRWHADQTVTTCEGQTLKPDLEPWAISRIQRRQNHSSLEVSIAWLEAAEGSQLLLIANEDFCTWQPNEKTF</sequence>
<dbReference type="PATRIC" id="fig|379893.3.peg.3443"/>
<accession>A0A0L0GIN4</accession>
<dbReference type="Pfam" id="PF07356">
    <property type="entry name" value="DUF1481"/>
    <property type="match status" value="1"/>
</dbReference>
<dbReference type="OrthoDB" id="6457475at2"/>